<feature type="transmembrane region" description="Helical" evidence="1">
    <location>
        <begin position="42"/>
        <end position="65"/>
    </location>
</feature>
<feature type="transmembrane region" description="Helical" evidence="1">
    <location>
        <begin position="149"/>
        <end position="169"/>
    </location>
</feature>
<keyword evidence="1" id="KW-0472">Membrane</keyword>
<feature type="transmembrane region" description="Helical" evidence="1">
    <location>
        <begin position="175"/>
        <end position="192"/>
    </location>
</feature>
<sequence>MSSTTLYRLSALSLLIGCVLVILGIVPGFFLGDQNPASTINVVSSIVRLVGAMLAVLGLPGVYAASYRKAGVLALIGVVGTFIWLAMAMAFELIIAFVLPFLAEKAPKLTADGAMPAGLFIFLIIGGLITLIASLMLGIVVLRSHISSRLIGILLIIGAIVSFVGNFLPRVISDVGIAILLIALAWIALGVWSRREAVAQETFAPPTSVRA</sequence>
<evidence type="ECO:0000313" key="3">
    <source>
        <dbReference type="Proteomes" id="UP001344906"/>
    </source>
</evidence>
<keyword evidence="3" id="KW-1185">Reference proteome</keyword>
<name>A0ABQ6FNW8_9CHLR</name>
<dbReference type="EMBL" id="BSRI01000001">
    <property type="protein sequence ID" value="GLV54513.1"/>
    <property type="molecule type" value="Genomic_DNA"/>
</dbReference>
<evidence type="ECO:0000256" key="1">
    <source>
        <dbReference type="SAM" id="Phobius"/>
    </source>
</evidence>
<accession>A0ABQ6FNW8</accession>
<organism evidence="2 3">
    <name type="scientific">Dictyobacter halimunensis</name>
    <dbReference type="NCBI Taxonomy" id="3026934"/>
    <lineage>
        <taxon>Bacteria</taxon>
        <taxon>Bacillati</taxon>
        <taxon>Chloroflexota</taxon>
        <taxon>Ktedonobacteria</taxon>
        <taxon>Ktedonobacterales</taxon>
        <taxon>Dictyobacteraceae</taxon>
        <taxon>Dictyobacter</taxon>
    </lineage>
</organism>
<feature type="transmembrane region" description="Helical" evidence="1">
    <location>
        <begin position="119"/>
        <end position="142"/>
    </location>
</feature>
<gene>
    <name evidence="2" type="ORF">KDH_13600</name>
</gene>
<comment type="caution">
    <text evidence="2">The sequence shown here is derived from an EMBL/GenBank/DDBJ whole genome shotgun (WGS) entry which is preliminary data.</text>
</comment>
<evidence type="ECO:0008006" key="4">
    <source>
        <dbReference type="Google" id="ProtNLM"/>
    </source>
</evidence>
<evidence type="ECO:0000313" key="2">
    <source>
        <dbReference type="EMBL" id="GLV54513.1"/>
    </source>
</evidence>
<keyword evidence="1" id="KW-0812">Transmembrane</keyword>
<proteinExistence type="predicted"/>
<reference evidence="2 3" key="1">
    <citation type="submission" date="2023-02" db="EMBL/GenBank/DDBJ databases">
        <title>Dictyobacter halimunensis sp. nov., a new member of the class Ktedonobacteria from forest soil in a geothermal area.</title>
        <authorList>
            <person name="Rachmania M.K."/>
            <person name="Ningsih F."/>
            <person name="Sakai Y."/>
            <person name="Yabe S."/>
            <person name="Yokota A."/>
            <person name="Sjamsuridzal W."/>
        </authorList>
    </citation>
    <scope>NUCLEOTIDE SEQUENCE [LARGE SCALE GENOMIC DNA]</scope>
    <source>
        <strain evidence="2 3">S3.2.2.5</strain>
    </source>
</reference>
<dbReference type="Proteomes" id="UP001344906">
    <property type="component" value="Unassembled WGS sequence"/>
</dbReference>
<feature type="transmembrane region" description="Helical" evidence="1">
    <location>
        <begin position="12"/>
        <end position="30"/>
    </location>
</feature>
<feature type="transmembrane region" description="Helical" evidence="1">
    <location>
        <begin position="72"/>
        <end position="99"/>
    </location>
</feature>
<protein>
    <recommendedName>
        <fullName evidence="4">DUF4386 family protein</fullName>
    </recommendedName>
</protein>
<dbReference type="RefSeq" id="WP_338248172.1">
    <property type="nucleotide sequence ID" value="NZ_BSRI01000001.1"/>
</dbReference>
<keyword evidence="1" id="KW-1133">Transmembrane helix</keyword>